<reference evidence="2" key="1">
    <citation type="journal article" date="2023" name="Commun. Biol.">
        <title>Genome analysis of Parmales, the sister group of diatoms, reveals the evolutionary specialization of diatoms from phago-mixotrophs to photoautotrophs.</title>
        <authorList>
            <person name="Ban H."/>
            <person name="Sato S."/>
            <person name="Yoshikawa S."/>
            <person name="Yamada K."/>
            <person name="Nakamura Y."/>
            <person name="Ichinomiya M."/>
            <person name="Sato N."/>
            <person name="Blanc-Mathieu R."/>
            <person name="Endo H."/>
            <person name="Kuwata A."/>
            <person name="Ogata H."/>
        </authorList>
    </citation>
    <scope>NUCLEOTIDE SEQUENCE [LARGE SCALE GENOMIC DNA]</scope>
</reference>
<proteinExistence type="predicted"/>
<dbReference type="InterPro" id="IPR052736">
    <property type="entry name" value="Stf3_sulfotransferase"/>
</dbReference>
<dbReference type="PANTHER" id="PTHR36451:SF1">
    <property type="entry name" value="OMEGA-HYDROXY-BETA-DIHYDROMENAQUINONE-9 SULFOTRANSFERASE STF3"/>
    <property type="match status" value="1"/>
</dbReference>
<organism evidence="1 2">
    <name type="scientific">Triparma laevis f. inornata</name>
    <dbReference type="NCBI Taxonomy" id="1714386"/>
    <lineage>
        <taxon>Eukaryota</taxon>
        <taxon>Sar</taxon>
        <taxon>Stramenopiles</taxon>
        <taxon>Ochrophyta</taxon>
        <taxon>Bolidophyceae</taxon>
        <taxon>Parmales</taxon>
        <taxon>Triparmaceae</taxon>
        <taxon>Triparma</taxon>
    </lineage>
</organism>
<evidence type="ECO:0000313" key="2">
    <source>
        <dbReference type="Proteomes" id="UP001162640"/>
    </source>
</evidence>
<dbReference type="Pfam" id="PF13469">
    <property type="entry name" value="Sulfotransfer_3"/>
    <property type="match status" value="1"/>
</dbReference>
<dbReference type="Proteomes" id="UP001162640">
    <property type="component" value="Unassembled WGS sequence"/>
</dbReference>
<evidence type="ECO:0000313" key="1">
    <source>
        <dbReference type="EMBL" id="GMH83519.1"/>
    </source>
</evidence>
<dbReference type="PANTHER" id="PTHR36451">
    <property type="entry name" value="PAPS-DEPENDENT SULFOTRANSFERASE STF3"/>
    <property type="match status" value="1"/>
</dbReference>
<dbReference type="SUPFAM" id="SSF52540">
    <property type="entry name" value="P-loop containing nucleoside triphosphate hydrolases"/>
    <property type="match status" value="1"/>
</dbReference>
<sequence>MRARLRQLCRMLKRMFIYAALIALLAYGVHEAIDRMTPIQFDKHTVTGNVMIMDGGLSKQKYPPVLHGLNFLLAPFAKLIAPLNSQQDLMDAVSKETGLDDWGDAQSLVDGLSSIIKSITTGEVTLTPLGRIDVQTTLTNTLKNRLKVEAFWNAHPEIDWAIDVSDPIIISSLPRTGSTMLQNLLAKTDLFRTLKFYEAVAPVVWPEDEEDKREETAGTFLDMVDWYRPLLWDLHEMTPTGPEEDRVLEQLMFSDSIDTFYSGEQYAKHVASLDQVKVLEHTKKMLQILQYQDYRENPTEKPPRWMLKSSPHFGRTEEILKVFPNAQIINLHRSPVDAMKSFATLGLYAAGAIMDPVPLNRANDIMALGMSWLQNWVDFRRKNGEDKEKYIDVQSKHLFSDPETTMLKILEFLKIPDEVSFQVTKDAAKGKVVRRPCKILHMFGKFGMDEMEFRKKYKDLITEYEAMVGLGQGMTYPSAV</sequence>
<name>A0A9W7B3V3_9STRA</name>
<accession>A0A9W7B3V3</accession>
<dbReference type="EMBL" id="BLQM01000329">
    <property type="protein sequence ID" value="GMH83519.1"/>
    <property type="molecule type" value="Genomic_DNA"/>
</dbReference>
<dbReference type="InterPro" id="IPR027417">
    <property type="entry name" value="P-loop_NTPase"/>
</dbReference>
<evidence type="ECO:0008006" key="3">
    <source>
        <dbReference type="Google" id="ProtNLM"/>
    </source>
</evidence>
<gene>
    <name evidence="1" type="ORF">TL16_g09626</name>
</gene>
<dbReference type="Gene3D" id="3.40.50.300">
    <property type="entry name" value="P-loop containing nucleotide triphosphate hydrolases"/>
    <property type="match status" value="1"/>
</dbReference>
<comment type="caution">
    <text evidence="1">The sequence shown here is derived from an EMBL/GenBank/DDBJ whole genome shotgun (WGS) entry which is preliminary data.</text>
</comment>
<dbReference type="AlphaFoldDB" id="A0A9W7B3V3"/>
<protein>
    <recommendedName>
        <fullName evidence="3">Sulfotransferase</fullName>
    </recommendedName>
</protein>